<dbReference type="EMBL" id="JATAAI010000008">
    <property type="protein sequence ID" value="KAK1743838.1"/>
    <property type="molecule type" value="Genomic_DNA"/>
</dbReference>
<reference evidence="5" key="1">
    <citation type="submission" date="2023-06" db="EMBL/GenBank/DDBJ databases">
        <title>Survivors Of The Sea: Transcriptome response of Skeletonema marinoi to long-term dormancy.</title>
        <authorList>
            <person name="Pinder M.I.M."/>
            <person name="Kourtchenko O."/>
            <person name="Robertson E.K."/>
            <person name="Larsson T."/>
            <person name="Maumus F."/>
            <person name="Osuna-Cruz C.M."/>
            <person name="Vancaester E."/>
            <person name="Stenow R."/>
            <person name="Vandepoele K."/>
            <person name="Ploug H."/>
            <person name="Bruchert V."/>
            <person name="Godhe A."/>
            <person name="Topel M."/>
        </authorList>
    </citation>
    <scope>NUCLEOTIDE SEQUENCE</scope>
    <source>
        <strain evidence="5">R05AC</strain>
    </source>
</reference>
<feature type="transmembrane region" description="Helical" evidence="3">
    <location>
        <begin position="709"/>
        <end position="728"/>
    </location>
</feature>
<feature type="region of interest" description="Disordered" evidence="2">
    <location>
        <begin position="1"/>
        <end position="67"/>
    </location>
</feature>
<keyword evidence="3" id="KW-0472">Membrane</keyword>
<evidence type="ECO:0000259" key="4">
    <source>
        <dbReference type="PROSITE" id="PS50151"/>
    </source>
</evidence>
<evidence type="ECO:0000256" key="3">
    <source>
        <dbReference type="SAM" id="Phobius"/>
    </source>
</evidence>
<feature type="compositionally biased region" description="Gly residues" evidence="2">
    <location>
        <begin position="8"/>
        <end position="58"/>
    </location>
</feature>
<dbReference type="PROSITE" id="PS50151">
    <property type="entry name" value="UVR"/>
    <property type="match status" value="1"/>
</dbReference>
<dbReference type="AlphaFoldDB" id="A0AAD8YDK9"/>
<organism evidence="5 6">
    <name type="scientific">Skeletonema marinoi</name>
    <dbReference type="NCBI Taxonomy" id="267567"/>
    <lineage>
        <taxon>Eukaryota</taxon>
        <taxon>Sar</taxon>
        <taxon>Stramenopiles</taxon>
        <taxon>Ochrophyta</taxon>
        <taxon>Bacillariophyta</taxon>
        <taxon>Coscinodiscophyceae</taxon>
        <taxon>Thalassiosirophycidae</taxon>
        <taxon>Thalassiosirales</taxon>
        <taxon>Skeletonemataceae</taxon>
        <taxon>Skeletonema</taxon>
        <taxon>Skeletonema marinoi-dohrnii complex</taxon>
    </lineage>
</organism>
<feature type="domain" description="UVR" evidence="4">
    <location>
        <begin position="841"/>
        <end position="876"/>
    </location>
</feature>
<gene>
    <name evidence="5" type="ORF">QTG54_005435</name>
</gene>
<evidence type="ECO:0000313" key="5">
    <source>
        <dbReference type="EMBL" id="KAK1743838.1"/>
    </source>
</evidence>
<evidence type="ECO:0000256" key="2">
    <source>
        <dbReference type="SAM" id="MobiDB-lite"/>
    </source>
</evidence>
<keyword evidence="3" id="KW-1133">Transmembrane helix</keyword>
<evidence type="ECO:0000313" key="6">
    <source>
        <dbReference type="Proteomes" id="UP001224775"/>
    </source>
</evidence>
<name>A0AAD8YDK9_9STRA</name>
<dbReference type="Proteomes" id="UP001224775">
    <property type="component" value="Unassembled WGS sequence"/>
</dbReference>
<dbReference type="InterPro" id="IPR001943">
    <property type="entry name" value="UVR_dom"/>
</dbReference>
<proteinExistence type="predicted"/>
<evidence type="ECO:0000256" key="1">
    <source>
        <dbReference type="SAM" id="Coils"/>
    </source>
</evidence>
<feature type="transmembrane region" description="Helical" evidence="3">
    <location>
        <begin position="549"/>
        <end position="575"/>
    </location>
</feature>
<keyword evidence="6" id="KW-1185">Reference proteome</keyword>
<sequence length="894" mass="102786">MIQSIQKFGGGGGTKGGGGTESGRGNEGGGGTESGRGNEGGGGTESGRGNEGGGGTEGGTTESLKLDIGQQVVYTNGQVSDMAKIKSWEPDDDGRRKSRFKIEFPDGSILDNVHQETLSLPKKVDHVVERVIGILNLRVLTDQHFRAQYPTQKEFEEFFLNSTEEFKAEYKRQGKWKEPLFKRSDTEEFILLSRWIEKNVVEGKINWDLFNKESFNNFRKQAPKDDLFEILKELGIYNEKVVRTLKAKNVLTPAHFVQKPKSWFDKLGMEELGTEENSNNLLFNGTEKYAIEKFRAWYSYRFVGYLPSDWIVTFRNDDVHPKERELRKVLRVIGLSADPVRALKMNDIRDITALNRTSKEWRTENRSGLFTPNSVSISIADRMHGVRDVERDSRSYAWKHMGLTRNDASDIITFRHWYNFYVSGKKNTKGWAAEFNSTQYRNFIQRYEPGDNFNYPNMLRSRKDKLTISQEKHEYYDMLKKATEAGDVSEERRYHLLQYLEKREKMSLIEEITSQHDEGLAENSLQASRLKDLLHRDEKEKDDRVKNDLLFYQGFCQFFFSAFLVLTLLTSWIFTTAYLMRGEILYGEEVEDNEYITFIHNVVFGLVTAVVIQELGEEAKETSLYYRFLGTYREQVRRSAEYRYRNQLSLTGFRGNVKRVWYILLEYGKTRLMAIILWSTRLYIIVWIILGATSLAFGAIRNLGTSNPLYTTGQTWLGIAVTIGYAYFGLSGKNTPKAEPTMHENDQQPDDAVQNMIDEGGVNDTSMSATTSTLEAKFTDEGGTTKVLKTHHELMKDIDTYNEMKEKARTERRFKEAAGYQKCLEQLDKLKQILPTEAELEKQLKEAEEEMNAAADANNFDAAEKLSETVEKLQEKIKEERNEEETWLGGDSTV</sequence>
<feature type="transmembrane region" description="Helical" evidence="3">
    <location>
        <begin position="682"/>
        <end position="703"/>
    </location>
</feature>
<comment type="caution">
    <text evidence="5">The sequence shown here is derived from an EMBL/GenBank/DDBJ whole genome shotgun (WGS) entry which is preliminary data.</text>
</comment>
<protein>
    <recommendedName>
        <fullName evidence="4">UVR domain-containing protein</fullName>
    </recommendedName>
</protein>
<feature type="coiled-coil region" evidence="1">
    <location>
        <begin position="791"/>
        <end position="883"/>
    </location>
</feature>
<keyword evidence="1" id="KW-0175">Coiled coil</keyword>
<accession>A0AAD8YDK9</accession>
<keyword evidence="3" id="KW-0812">Transmembrane</keyword>